<feature type="transmembrane region" description="Helical" evidence="1">
    <location>
        <begin position="47"/>
        <end position="68"/>
    </location>
</feature>
<evidence type="ECO:0000313" key="3">
    <source>
        <dbReference type="Proteomes" id="UP000220158"/>
    </source>
</evidence>
<reference evidence="2 3" key="1">
    <citation type="submission" date="2015-04" db="EMBL/GenBank/DDBJ databases">
        <authorList>
            <consortium name="Pathogen Informatics"/>
        </authorList>
    </citation>
    <scope>NUCLEOTIDE SEQUENCE [LARGE SCALE GENOMIC DNA]</scope>
    <source>
        <strain evidence="2 3">SGS1</strain>
    </source>
</reference>
<keyword evidence="1" id="KW-0472">Membrane</keyword>
<feature type="transmembrane region" description="Helical" evidence="1">
    <location>
        <begin position="195"/>
        <end position="212"/>
    </location>
</feature>
<feature type="transmembrane region" description="Helical" evidence="1">
    <location>
        <begin position="163"/>
        <end position="183"/>
    </location>
</feature>
<proteinExistence type="predicted"/>
<evidence type="ECO:0000313" key="2">
    <source>
        <dbReference type="EMBL" id="CRG85694.1"/>
    </source>
</evidence>
<name>A0A1J1GKU7_PLARL</name>
<keyword evidence="1" id="KW-1133">Transmembrane helix</keyword>
<dbReference type="RefSeq" id="XP_028531344.1">
    <property type="nucleotide sequence ID" value="XM_028677701.1"/>
</dbReference>
<dbReference type="EMBL" id="CVMU01000453">
    <property type="protein sequence ID" value="CRG85694.1"/>
    <property type="molecule type" value="Genomic_DNA"/>
</dbReference>
<dbReference type="GeneID" id="39734063"/>
<accession>A0A1J1GKU7</accession>
<protein>
    <submittedName>
        <fullName evidence="2">Fam-h protein</fullName>
    </submittedName>
</protein>
<dbReference type="KEGG" id="prel:PRELSG_0013900"/>
<dbReference type="AlphaFoldDB" id="A0A1J1GKU7"/>
<sequence>MNRKINSILNISAYPGLYSHVYKGYITTDMPTIKIYNQKEKKYTLDFLIKLFIFSFLIWVLQCSNNWYSFRSWNYKNNSKNILNLGANRLLAEKIYKVGQGKEELKLCEQQCKVETELEQRNGQREVEEHIDVEQESEIEAKQANKKVKYNEKILERYNISKICSLYFASILSFTSLLLSIIYTYSPDLEFQRLSFLYIDLSVILFSVLLILEEIKIKHRVKL</sequence>
<gene>
    <name evidence="2" type="ORF">PRELSG_0013900</name>
</gene>
<keyword evidence="1" id="KW-0812">Transmembrane</keyword>
<evidence type="ECO:0000256" key="1">
    <source>
        <dbReference type="SAM" id="Phobius"/>
    </source>
</evidence>
<dbReference type="VEuPathDB" id="PlasmoDB:PRELSG_0013900"/>
<keyword evidence="3" id="KW-1185">Reference proteome</keyword>
<organism evidence="2 3">
    <name type="scientific">Plasmodium relictum</name>
    <dbReference type="NCBI Taxonomy" id="85471"/>
    <lineage>
        <taxon>Eukaryota</taxon>
        <taxon>Sar</taxon>
        <taxon>Alveolata</taxon>
        <taxon>Apicomplexa</taxon>
        <taxon>Aconoidasida</taxon>
        <taxon>Haemosporida</taxon>
        <taxon>Plasmodiidae</taxon>
        <taxon>Plasmodium</taxon>
        <taxon>Plasmodium (Haemamoeba)</taxon>
    </lineage>
</organism>
<dbReference type="Proteomes" id="UP000220158">
    <property type="component" value="Unassembled WGS sequence"/>
</dbReference>